<dbReference type="EMBL" id="KN840859">
    <property type="protein sequence ID" value="KIP01215.1"/>
    <property type="molecule type" value="Genomic_DNA"/>
</dbReference>
<organism evidence="1 2">
    <name type="scientific">Phlebiopsis gigantea (strain 11061_1 CR5-6)</name>
    <name type="common">White-rot fungus</name>
    <name type="synonym">Peniophora gigantea</name>
    <dbReference type="NCBI Taxonomy" id="745531"/>
    <lineage>
        <taxon>Eukaryota</taxon>
        <taxon>Fungi</taxon>
        <taxon>Dikarya</taxon>
        <taxon>Basidiomycota</taxon>
        <taxon>Agaricomycotina</taxon>
        <taxon>Agaricomycetes</taxon>
        <taxon>Polyporales</taxon>
        <taxon>Phanerochaetaceae</taxon>
        <taxon>Phlebiopsis</taxon>
    </lineage>
</organism>
<protein>
    <recommendedName>
        <fullName evidence="3">Ricin B lectin domain-containing protein</fullName>
    </recommendedName>
</protein>
<sequence>MPVKFKSASSGKVFHFNLQWAPELFRQWNSECNNGNQKFKLTKAGVLGYYIVHVDSGRCVAANAPRATANGGTHLMVSPNFASVFVFEDAGDCAVRIRLADQPQYTVVVDGGKSGTDVVLWPQAGHESDRWYLEAFQ</sequence>
<name>A0A0C3S197_PHLG1</name>
<dbReference type="Gene3D" id="2.80.10.50">
    <property type="match status" value="1"/>
</dbReference>
<gene>
    <name evidence="1" type="ORF">PHLGIDRAFT_123552</name>
</gene>
<reference evidence="1 2" key="1">
    <citation type="journal article" date="2014" name="PLoS Genet.">
        <title>Analysis of the Phlebiopsis gigantea genome, transcriptome and secretome provides insight into its pioneer colonization strategies of wood.</title>
        <authorList>
            <person name="Hori C."/>
            <person name="Ishida T."/>
            <person name="Igarashi K."/>
            <person name="Samejima M."/>
            <person name="Suzuki H."/>
            <person name="Master E."/>
            <person name="Ferreira P."/>
            <person name="Ruiz-Duenas F.J."/>
            <person name="Held B."/>
            <person name="Canessa P."/>
            <person name="Larrondo L.F."/>
            <person name="Schmoll M."/>
            <person name="Druzhinina I.S."/>
            <person name="Kubicek C.P."/>
            <person name="Gaskell J.A."/>
            <person name="Kersten P."/>
            <person name="St John F."/>
            <person name="Glasner J."/>
            <person name="Sabat G."/>
            <person name="Splinter BonDurant S."/>
            <person name="Syed K."/>
            <person name="Yadav J."/>
            <person name="Mgbeahuruike A.C."/>
            <person name="Kovalchuk A."/>
            <person name="Asiegbu F.O."/>
            <person name="Lackner G."/>
            <person name="Hoffmeister D."/>
            <person name="Rencoret J."/>
            <person name="Gutierrez A."/>
            <person name="Sun H."/>
            <person name="Lindquist E."/>
            <person name="Barry K."/>
            <person name="Riley R."/>
            <person name="Grigoriev I.V."/>
            <person name="Henrissat B."/>
            <person name="Kues U."/>
            <person name="Berka R.M."/>
            <person name="Martinez A.T."/>
            <person name="Covert S.F."/>
            <person name="Blanchette R.A."/>
            <person name="Cullen D."/>
        </authorList>
    </citation>
    <scope>NUCLEOTIDE SEQUENCE [LARGE SCALE GENOMIC DNA]</scope>
    <source>
        <strain evidence="1 2">11061_1 CR5-6</strain>
    </source>
</reference>
<dbReference type="SUPFAM" id="SSF50370">
    <property type="entry name" value="Ricin B-like lectins"/>
    <property type="match status" value="1"/>
</dbReference>
<proteinExistence type="predicted"/>
<dbReference type="CDD" id="cd00161">
    <property type="entry name" value="beta-trefoil_Ricin-like"/>
    <property type="match status" value="1"/>
</dbReference>
<keyword evidence="2" id="KW-1185">Reference proteome</keyword>
<dbReference type="InterPro" id="IPR035992">
    <property type="entry name" value="Ricin_B-like_lectins"/>
</dbReference>
<dbReference type="AlphaFoldDB" id="A0A0C3S197"/>
<evidence type="ECO:0000313" key="2">
    <source>
        <dbReference type="Proteomes" id="UP000053257"/>
    </source>
</evidence>
<evidence type="ECO:0000313" key="1">
    <source>
        <dbReference type="EMBL" id="KIP01215.1"/>
    </source>
</evidence>
<evidence type="ECO:0008006" key="3">
    <source>
        <dbReference type="Google" id="ProtNLM"/>
    </source>
</evidence>
<accession>A0A0C3S197</accession>
<dbReference type="Proteomes" id="UP000053257">
    <property type="component" value="Unassembled WGS sequence"/>
</dbReference>
<dbReference type="HOGENOM" id="CLU_1865865_0_0_1"/>